<dbReference type="RefSeq" id="WP_093835196.1">
    <property type="nucleotide sequence ID" value="NZ_FOLQ01000050.1"/>
</dbReference>
<keyword evidence="2" id="KW-1185">Reference proteome</keyword>
<organism evidence="1 2">
    <name type="scientific">Spirosoma endophyticum</name>
    <dbReference type="NCBI Taxonomy" id="662367"/>
    <lineage>
        <taxon>Bacteria</taxon>
        <taxon>Pseudomonadati</taxon>
        <taxon>Bacteroidota</taxon>
        <taxon>Cytophagia</taxon>
        <taxon>Cytophagales</taxon>
        <taxon>Cytophagaceae</taxon>
        <taxon>Spirosoma</taxon>
    </lineage>
</organism>
<dbReference type="Proteomes" id="UP000198598">
    <property type="component" value="Unassembled WGS sequence"/>
</dbReference>
<dbReference type="STRING" id="662367.SAMN05216167_1508"/>
<reference evidence="1 2" key="1">
    <citation type="submission" date="2016-10" db="EMBL/GenBank/DDBJ databases">
        <authorList>
            <person name="de Groot N.N."/>
        </authorList>
    </citation>
    <scope>NUCLEOTIDE SEQUENCE [LARGE SCALE GENOMIC DNA]</scope>
    <source>
        <strain evidence="1 2">DSM 26130</strain>
    </source>
</reference>
<name>A0A1I2HV74_9BACT</name>
<evidence type="ECO:0000313" key="1">
    <source>
        <dbReference type="EMBL" id="SFF33934.1"/>
    </source>
</evidence>
<dbReference type="EMBL" id="FOLQ01000050">
    <property type="protein sequence ID" value="SFF33934.1"/>
    <property type="molecule type" value="Genomic_DNA"/>
</dbReference>
<protein>
    <submittedName>
        <fullName evidence="1">Uncharacterized protein</fullName>
    </submittedName>
</protein>
<gene>
    <name evidence="1" type="ORF">SAMN05216167_1508</name>
</gene>
<proteinExistence type="predicted"/>
<sequence>MDEDVSGMNQRVALLRKHIREWKANNQLEVQALQAIYARHQKHKNDASSTTSPSEWLQIITDYEVELSNLSEGNYVQQDSIRVRQDQQITDLEVQIKATRSRKRGNTHI</sequence>
<evidence type="ECO:0000313" key="2">
    <source>
        <dbReference type="Proteomes" id="UP000198598"/>
    </source>
</evidence>
<accession>A0A1I2HV74</accession>
<dbReference type="AlphaFoldDB" id="A0A1I2HV74"/>